<name>A0A8K0GME1_IGNLU</name>
<reference evidence="2" key="1">
    <citation type="submission" date="2019-08" db="EMBL/GenBank/DDBJ databases">
        <title>The genome of the North American firefly Photinus pyralis.</title>
        <authorList>
            <consortium name="Photinus pyralis genome working group"/>
            <person name="Fallon T.R."/>
            <person name="Sander Lower S.E."/>
            <person name="Weng J.-K."/>
        </authorList>
    </citation>
    <scope>NUCLEOTIDE SEQUENCE</scope>
    <source>
        <strain evidence="2">TRF0915ILg1</strain>
        <tissue evidence="2">Whole body</tissue>
    </source>
</reference>
<gene>
    <name evidence="2" type="ORF">ILUMI_00687</name>
</gene>
<feature type="compositionally biased region" description="Polar residues" evidence="1">
    <location>
        <begin position="1287"/>
        <end position="1307"/>
    </location>
</feature>
<evidence type="ECO:0000313" key="2">
    <source>
        <dbReference type="EMBL" id="KAF2905489.1"/>
    </source>
</evidence>
<feature type="compositionally biased region" description="Basic and acidic residues" evidence="1">
    <location>
        <begin position="467"/>
        <end position="482"/>
    </location>
</feature>
<sequence length="2677" mass="300252">MDFPSHKLQSVYTSIKTESGKLFPHLTDGTTTKFDKADAINIKSEYSVNDGKLAETENQTLCETKESNSLSSSYIENFSHNQSNTIIPLEDLDDKKIDEEDEIFRRILEKLYVAYLDLSPIIDEIINSAHVVAAPHIGQMLESANCPMCSVTQEQFESAMKASKLVQEVNNEVILNAKYNIDLLKGDIIHFPVADLVVNTAHQILYTNFLSEASRKNNRIYIEKHVVDQLMELHNLLHRALKELYQIAKQKQMAARGKLGMPNNLVNTLEEFDLTAYPEQARKLAKLQEEYKGLSDTVNMLKSIIAETSGSVADVRKLGKSSHDARRSRSDNSVTDMDKSKKVTDISGARRCILECLVELAEVRKYLKNVDNGEELDMINQIRLTGYPKKECCSRQDIPHLHAKLNGIPIVVKLNQETLDTKIPSVEHKINEDNNGTVGSNNHKHSCVASTSTPIIKPSGQSTKMISADERELSSKEWQDDAGKRNLSTKSILSIRSSKSYSYVTETNRKPKNKTLSRRSRNNPTTLLLLNSRRSLTENTSSNQGDFLHTYSSGKSFFSDKKISQESSTSISEKIFERLKTATIQYKPNSLKKKSSPSGKLNKFKSGYYTLKYSRSGKLLEMSCHMKRGDIGFSEKRAIVIRLESLADVSNKKSQTVLKSLNYINSSSTEKEEENEEEIKEEENKEEETVNTNVSLSDAEHTEVKTVMTSENLLGNSNCAIEEGSNETLVDSEIQKAIPEDSNSNKSFHSCNDSESAECTTQRNSLNLETLSIDILECNSSTSANLVKRKQSFHDLSQKDVKCIFDRNKRIVESPDVLAKVRNLEVFASSSKAFRFLENKNGASSASVYSRLSNKECRSVYTQDLTPITDVEEELSETDSDITMKGSNQEPAFVKNEEFIKSKSVEQTTKTLFNFKPSPNSTTKPLIFSNSESFTSSLGRSKSVSHKIEGTTVKRIPFKTYSESSTAKPDLVTFAKYKNKTESENNRRMTLEPTQAFLSLIERKSPLTKILYKHKGDYRSKKISAKTSVTNLSNAVKVKLLVKRKDRSDKSRGDCKSVTPNKKYSCDSISITETDSYPNVPYAVSIRSIPHLDKDKVEVHSKSQKRNTKKRSHQICSENILTACSSMRSTNSYLNGKSYDKGLPYPVSLMSLPKEDIHVDKTIGKNKTCPIDPKYKSYYSKLDYYSNLESNFKGTKKRTYEVRYFELKNYDAKNQSSVNSKGDGGNSDGNNSDATSQQMYYPSVDGIATQLSSNLTGCANPLPPWNQQTFEVRVFEFARRGSKDTSDTGMPTLINQRKSTDNPSQARDANVPKSRYYNYPDEEDFAIPPSTVRRSTVERRAPSIVSQATHGTNRLGLQPWAPFVTSDISLPLNVDYPRQDSLSSQDSKEIKSESKNVETDKIKEDRASDPIVIPSIFLDDANQSNKTKEGDPSSSIIRNINFIPNMEQMPKQTSKASSTNTNCVDFQLPQKGPRAVVNASTSYHKQIYVPDCVSGYPSSVKAAADVSQKSSRCSCESKDTLSSASHKKSSPDLNDTSRRLFYYRPKPSMLHSLQETCKCGYSLDACICGNKKISCKTTCKKDNTLPSFLHANQKSGLGANTHTFSNSSSGNPNRNSNPSPISKLADQRGRNLIKKGAGCGFNPQIMYYINDELSHPFENPDKVKKDADVLEDDSLPDISKLARTNPTLHSTIPKVNFQIDKVTINKAQATQYCLTSQDDINDSPSLRNLSSCLVDNSPNKMTDGEQTYKFCKTLDDNYYFLCIPNESFSKSKQNIGDNNGKPPCVSRTGNDSSKVTQNIRKHVHHNTLLNFHASRPQNYVIGQNTSYQTNKEFANNAETSSMSQESIATTKQSSTSSIEFSKINNDSTVYRLQLPTRLFTEKYLANKQRKERELSSTSTLNDTPTITQSQNEIGIKSQCSLFNLPQKETQNGNLKFGIERKTTQEVQNLKCCYTVGTNTDFLTNNYVVTTPPTGTLPHSNQSEPKFIMNESSNEDFLKYWAFADSAKVEENTKSASYPIASSSTITVVNMQNNEEAIVQTHDSKSDMKVAYQRHTCPYVYEVFTKHGNDNTFMNRLGTAISGIVNKKNKKKPTVVSKAVVRKGSRIEKLKPRKTRTKVCQTSDRYRHSQVCIGSTHIIGSTVEMDSQLKTMDTYRIIISHLSDACTQSAALKTSRGHAINIPIENTVLSSSSEIRNTGIYLDNDKFAAHHFHYEGELIPTLTNKCTQSPPVTYRSKFNESDKVSMPAFRLPKCISEFTSKSQSESSNQQQKSKNEKQRLGNLFTTKREKKYVTWNTLSEYKAKKSKQNCLHPYDVIGAKKIPSGIDLVINDAFRAILKVKSTTSSTKSSCSYYNDSDTNEHHNKDVSDCKDKPPVSLLVQNQDCNDTNTYWVPPHIKENEFIVCPSDKETPKRISLKHADDDYITDEQILSVRRKELGFICCTNANVCTEINLNQNLINPGTHVQELPRFKPIKLTSSQSLRTVRPELNLYTQQTVSDNRLNINCNNQPCVYPVTVPEPMLTQASECPTAQACLCQKEGCHCCAGLNPLEPLSIKTQKYACRGPDDCTKLKCKTNCHRDACTCSYSHQALAHDLHKDVGSCHERQIVSKENDAVSKPTQGKICWALTRVKTHSDGSRDFEILETSPIPPGHFLIPTANSVILLGNQPYVYSKDKKLQ</sequence>
<feature type="compositionally biased region" description="Low complexity" evidence="1">
    <location>
        <begin position="1605"/>
        <end position="1622"/>
    </location>
</feature>
<dbReference type="EMBL" id="VTPC01000523">
    <property type="protein sequence ID" value="KAF2905489.1"/>
    <property type="molecule type" value="Genomic_DNA"/>
</dbReference>
<evidence type="ECO:0000313" key="3">
    <source>
        <dbReference type="Proteomes" id="UP000801492"/>
    </source>
</evidence>
<feature type="region of interest" description="Disordered" evidence="1">
    <location>
        <begin position="1379"/>
        <end position="1401"/>
    </location>
</feature>
<feature type="region of interest" description="Disordered" evidence="1">
    <location>
        <begin position="666"/>
        <end position="696"/>
    </location>
</feature>
<feature type="compositionally biased region" description="Acidic residues" evidence="1">
    <location>
        <begin position="671"/>
        <end position="686"/>
    </location>
</feature>
<accession>A0A8K0GME1</accession>
<dbReference type="Proteomes" id="UP000801492">
    <property type="component" value="Unassembled WGS sequence"/>
</dbReference>
<keyword evidence="3" id="KW-1185">Reference proteome</keyword>
<feature type="region of interest" description="Disordered" evidence="1">
    <location>
        <begin position="502"/>
        <end position="525"/>
    </location>
</feature>
<feature type="region of interest" description="Disordered" evidence="1">
    <location>
        <begin position="1215"/>
        <end position="1237"/>
    </location>
</feature>
<organism evidence="2 3">
    <name type="scientific">Ignelater luminosus</name>
    <name type="common">Cucubano</name>
    <name type="synonym">Pyrophorus luminosus</name>
    <dbReference type="NCBI Taxonomy" id="2038154"/>
    <lineage>
        <taxon>Eukaryota</taxon>
        <taxon>Metazoa</taxon>
        <taxon>Ecdysozoa</taxon>
        <taxon>Arthropoda</taxon>
        <taxon>Hexapoda</taxon>
        <taxon>Insecta</taxon>
        <taxon>Pterygota</taxon>
        <taxon>Neoptera</taxon>
        <taxon>Endopterygota</taxon>
        <taxon>Coleoptera</taxon>
        <taxon>Polyphaga</taxon>
        <taxon>Elateriformia</taxon>
        <taxon>Elateroidea</taxon>
        <taxon>Elateridae</taxon>
        <taxon>Agrypninae</taxon>
        <taxon>Pyrophorini</taxon>
        <taxon>Ignelater</taxon>
    </lineage>
</organism>
<feature type="compositionally biased region" description="Basic residues" evidence="1">
    <location>
        <begin position="510"/>
        <end position="521"/>
    </location>
</feature>
<comment type="caution">
    <text evidence="2">The sequence shown here is derived from an EMBL/GenBank/DDBJ whole genome shotgun (WGS) entry which is preliminary data.</text>
</comment>
<evidence type="ECO:0000256" key="1">
    <source>
        <dbReference type="SAM" id="MobiDB-lite"/>
    </source>
</evidence>
<feature type="compositionally biased region" description="Basic and acidic residues" evidence="1">
    <location>
        <begin position="1386"/>
        <end position="1401"/>
    </location>
</feature>
<feature type="region of interest" description="Disordered" evidence="1">
    <location>
        <begin position="432"/>
        <end position="482"/>
    </location>
</feature>
<feature type="compositionally biased region" description="Polar residues" evidence="1">
    <location>
        <begin position="448"/>
        <end position="465"/>
    </location>
</feature>
<dbReference type="OrthoDB" id="6783832at2759"/>
<feature type="region of interest" description="Disordered" evidence="1">
    <location>
        <begin position="1599"/>
        <end position="1624"/>
    </location>
</feature>
<feature type="compositionally biased region" description="Low complexity" evidence="1">
    <location>
        <begin position="2259"/>
        <end position="2271"/>
    </location>
</feature>
<proteinExistence type="predicted"/>
<protein>
    <submittedName>
        <fullName evidence="2">Uncharacterized protein</fullName>
    </submittedName>
</protein>
<feature type="region of interest" description="Disordered" evidence="1">
    <location>
        <begin position="316"/>
        <end position="339"/>
    </location>
</feature>
<feature type="region of interest" description="Disordered" evidence="1">
    <location>
        <begin position="1282"/>
        <end position="1311"/>
    </location>
</feature>
<feature type="region of interest" description="Disordered" evidence="1">
    <location>
        <begin position="2259"/>
        <end position="2281"/>
    </location>
</feature>
<feature type="region of interest" description="Disordered" evidence="1">
    <location>
        <begin position="1773"/>
        <end position="1792"/>
    </location>
</feature>